<sequence length="116" mass="12073">MSINSILGNALSGLNASQNALRQTANNIANVNTQGYARTTAPAVARNIAGQSLGVSQADVTRITDRFLLSASLNASSDAASSQIRANTLDRIQAQFGTPGDAGSVFSRLNQVFSNF</sequence>
<evidence type="ECO:0000259" key="1">
    <source>
        <dbReference type="Pfam" id="PF00460"/>
    </source>
</evidence>
<organism evidence="2">
    <name type="scientific">hydrothermal vent metagenome</name>
    <dbReference type="NCBI Taxonomy" id="652676"/>
    <lineage>
        <taxon>unclassified sequences</taxon>
        <taxon>metagenomes</taxon>
        <taxon>ecological metagenomes</taxon>
    </lineage>
</organism>
<keyword evidence="2" id="KW-0969">Cilium</keyword>
<gene>
    <name evidence="2" type="ORF">MNBD_ALPHA06-585</name>
</gene>
<proteinExistence type="predicted"/>
<dbReference type="PANTHER" id="PTHR30033">
    <property type="entry name" value="FLAGELLAR HOOK-ASSOCIATED PROTEIN 1"/>
    <property type="match status" value="1"/>
</dbReference>
<keyword evidence="2" id="KW-0966">Cell projection</keyword>
<dbReference type="GO" id="GO:0005198">
    <property type="term" value="F:structural molecule activity"/>
    <property type="evidence" value="ECO:0007669"/>
    <property type="project" value="InterPro"/>
</dbReference>
<dbReference type="Pfam" id="PF00460">
    <property type="entry name" value="Flg_bb_rod"/>
    <property type="match status" value="1"/>
</dbReference>
<accession>A0A3B0R1C2</accession>
<reference evidence="2" key="1">
    <citation type="submission" date="2018-06" db="EMBL/GenBank/DDBJ databases">
        <authorList>
            <person name="Zhirakovskaya E."/>
        </authorList>
    </citation>
    <scope>NUCLEOTIDE SEQUENCE</scope>
</reference>
<evidence type="ECO:0000313" key="2">
    <source>
        <dbReference type="EMBL" id="VAV87270.1"/>
    </source>
</evidence>
<dbReference type="GO" id="GO:0009424">
    <property type="term" value="C:bacterial-type flagellum hook"/>
    <property type="evidence" value="ECO:0007669"/>
    <property type="project" value="InterPro"/>
</dbReference>
<dbReference type="InterPro" id="IPR001444">
    <property type="entry name" value="Flag_bb_rod_N"/>
</dbReference>
<dbReference type="GO" id="GO:0044780">
    <property type="term" value="P:bacterial-type flagellum assembly"/>
    <property type="evidence" value="ECO:0007669"/>
    <property type="project" value="InterPro"/>
</dbReference>
<protein>
    <submittedName>
        <fullName evidence="2">Flagellar hook-associated protein FlgK</fullName>
    </submittedName>
</protein>
<dbReference type="PANTHER" id="PTHR30033:SF1">
    <property type="entry name" value="FLAGELLAR HOOK-ASSOCIATED PROTEIN 1"/>
    <property type="match status" value="1"/>
</dbReference>
<feature type="domain" description="Flagellar basal body rod protein N-terminal" evidence="1">
    <location>
        <begin position="9"/>
        <end position="36"/>
    </location>
</feature>
<dbReference type="AlphaFoldDB" id="A0A3B0R1C2"/>
<keyword evidence="2" id="KW-0282">Flagellum</keyword>
<feature type="non-terminal residue" evidence="2">
    <location>
        <position position="116"/>
    </location>
</feature>
<dbReference type="EMBL" id="UOEE01000034">
    <property type="protein sequence ID" value="VAV87270.1"/>
    <property type="molecule type" value="Genomic_DNA"/>
</dbReference>
<dbReference type="InterPro" id="IPR002371">
    <property type="entry name" value="FlgK"/>
</dbReference>
<name>A0A3B0R1C2_9ZZZZ</name>